<reference evidence="5 6" key="1">
    <citation type="journal article" date="2017" name="Curr. Biol.">
        <title>The Evolution of Venom by Co-option of Single-Copy Genes.</title>
        <authorList>
            <person name="Martinson E.O."/>
            <person name="Mrinalini"/>
            <person name="Kelkar Y.D."/>
            <person name="Chang C.H."/>
            <person name="Werren J.H."/>
        </authorList>
    </citation>
    <scope>NUCLEOTIDE SEQUENCE [LARGE SCALE GENOMIC DNA]</scope>
    <source>
        <strain evidence="5 6">Alberta</strain>
        <tissue evidence="5">Whole body</tissue>
    </source>
</reference>
<evidence type="ECO:0000256" key="3">
    <source>
        <dbReference type="ARBA" id="ARBA00023157"/>
    </source>
</evidence>
<evidence type="ECO:0000313" key="6">
    <source>
        <dbReference type="Proteomes" id="UP000215335"/>
    </source>
</evidence>
<dbReference type="AlphaFoldDB" id="A0A232FM10"/>
<evidence type="ECO:0000256" key="4">
    <source>
        <dbReference type="ARBA" id="ARBA00038223"/>
    </source>
</evidence>
<evidence type="ECO:0000256" key="2">
    <source>
        <dbReference type="ARBA" id="ARBA00022490"/>
    </source>
</evidence>
<dbReference type="PROSITE" id="PS51808">
    <property type="entry name" value="CHCH"/>
    <property type="match status" value="1"/>
</dbReference>
<accession>A0A232FM10</accession>
<sequence>MSSFTFGQRSFTPVPPEKGSFPLDHEGICRDFMIKYMRCLAENKNIASNCKDISKDYLACRMNNGLMAREEWTQLGFGEKEVSEQQKQ</sequence>
<comment type="subcellular location">
    <subcellularLocation>
        <location evidence="1">Cytoplasm</location>
    </subcellularLocation>
</comment>
<dbReference type="OrthoDB" id="268594at2759"/>
<evidence type="ECO:0000313" key="5">
    <source>
        <dbReference type="EMBL" id="OXU31488.1"/>
    </source>
</evidence>
<dbReference type="GO" id="GO:0033617">
    <property type="term" value="P:mitochondrial respiratory chain complex IV assembly"/>
    <property type="evidence" value="ECO:0007669"/>
    <property type="project" value="TreeGrafter"/>
</dbReference>
<keyword evidence="6" id="KW-1185">Reference proteome</keyword>
<keyword evidence="3" id="KW-1015">Disulfide bond</keyword>
<evidence type="ECO:0008006" key="7">
    <source>
        <dbReference type="Google" id="ProtNLM"/>
    </source>
</evidence>
<dbReference type="GO" id="GO:0005758">
    <property type="term" value="C:mitochondrial intermembrane space"/>
    <property type="evidence" value="ECO:0007669"/>
    <property type="project" value="TreeGrafter"/>
</dbReference>
<name>A0A232FM10_9HYME</name>
<evidence type="ECO:0000256" key="1">
    <source>
        <dbReference type="ARBA" id="ARBA00004496"/>
    </source>
</evidence>
<protein>
    <recommendedName>
        <fullName evidence="7">CHCH domain-containing protein</fullName>
    </recommendedName>
</protein>
<comment type="similarity">
    <text evidence="4">Belongs to the COX19 family.</text>
</comment>
<gene>
    <name evidence="5" type="ORF">TSAR_017012</name>
</gene>
<keyword evidence="2" id="KW-0963">Cytoplasm</keyword>
<comment type="caution">
    <text evidence="5">The sequence shown here is derived from an EMBL/GenBank/DDBJ whole genome shotgun (WGS) entry which is preliminary data.</text>
</comment>
<dbReference type="PANTHER" id="PTHR21107:SF2">
    <property type="entry name" value="CYTOCHROME C OXIDASE ASSEMBLY PROTEIN COX19"/>
    <property type="match status" value="1"/>
</dbReference>
<dbReference type="InterPro" id="IPR051383">
    <property type="entry name" value="COX19"/>
</dbReference>
<dbReference type="EMBL" id="NNAY01000055">
    <property type="protein sequence ID" value="OXU31488.1"/>
    <property type="molecule type" value="Genomic_DNA"/>
</dbReference>
<dbReference type="Proteomes" id="UP000215335">
    <property type="component" value="Unassembled WGS sequence"/>
</dbReference>
<dbReference type="STRING" id="543379.A0A232FM10"/>
<dbReference type="PANTHER" id="PTHR21107">
    <property type="entry name" value="CYTOCHROME C OXIDASE ASSEMBLY PROTEIN COX19"/>
    <property type="match status" value="1"/>
</dbReference>
<organism evidence="5 6">
    <name type="scientific">Trichomalopsis sarcophagae</name>
    <dbReference type="NCBI Taxonomy" id="543379"/>
    <lineage>
        <taxon>Eukaryota</taxon>
        <taxon>Metazoa</taxon>
        <taxon>Ecdysozoa</taxon>
        <taxon>Arthropoda</taxon>
        <taxon>Hexapoda</taxon>
        <taxon>Insecta</taxon>
        <taxon>Pterygota</taxon>
        <taxon>Neoptera</taxon>
        <taxon>Endopterygota</taxon>
        <taxon>Hymenoptera</taxon>
        <taxon>Apocrita</taxon>
        <taxon>Proctotrupomorpha</taxon>
        <taxon>Chalcidoidea</taxon>
        <taxon>Pteromalidae</taxon>
        <taxon>Pteromalinae</taxon>
        <taxon>Trichomalopsis</taxon>
    </lineage>
</organism>
<proteinExistence type="inferred from homology"/>